<dbReference type="EMBL" id="SLXQ01000032">
    <property type="protein sequence ID" value="TCP39163.1"/>
    <property type="molecule type" value="Genomic_DNA"/>
</dbReference>
<reference evidence="1 2" key="1">
    <citation type="submission" date="2019-03" db="EMBL/GenBank/DDBJ databases">
        <title>Genomic Encyclopedia of Type Strains, Phase IV (KMG-IV): sequencing the most valuable type-strain genomes for metagenomic binning, comparative biology and taxonomic classification.</title>
        <authorList>
            <person name="Goeker M."/>
        </authorList>
    </citation>
    <scope>NUCLEOTIDE SEQUENCE [LARGE SCALE GENOMIC DNA]</scope>
    <source>
        <strain evidence="1 2">DSM 45765</strain>
    </source>
</reference>
<protein>
    <submittedName>
        <fullName evidence="1">Uncharacterized protein</fullName>
    </submittedName>
</protein>
<evidence type="ECO:0000313" key="2">
    <source>
        <dbReference type="Proteomes" id="UP000294911"/>
    </source>
</evidence>
<accession>A0A4R2PT49</accession>
<dbReference type="Proteomes" id="UP000294911">
    <property type="component" value="Unassembled WGS sequence"/>
</dbReference>
<proteinExistence type="predicted"/>
<dbReference type="RefSeq" id="WP_132881369.1">
    <property type="nucleotide sequence ID" value="NZ_SLXQ01000032.1"/>
</dbReference>
<name>A0A4R2PT49_9PSEU</name>
<keyword evidence="2" id="KW-1185">Reference proteome</keyword>
<gene>
    <name evidence="1" type="ORF">EV191_1323</name>
</gene>
<organism evidence="1 2">
    <name type="scientific">Tamaricihabitans halophyticus</name>
    <dbReference type="NCBI Taxonomy" id="1262583"/>
    <lineage>
        <taxon>Bacteria</taxon>
        <taxon>Bacillati</taxon>
        <taxon>Actinomycetota</taxon>
        <taxon>Actinomycetes</taxon>
        <taxon>Pseudonocardiales</taxon>
        <taxon>Pseudonocardiaceae</taxon>
        <taxon>Tamaricihabitans</taxon>
    </lineage>
</organism>
<comment type="caution">
    <text evidence="1">The sequence shown here is derived from an EMBL/GenBank/DDBJ whole genome shotgun (WGS) entry which is preliminary data.</text>
</comment>
<evidence type="ECO:0000313" key="1">
    <source>
        <dbReference type="EMBL" id="TCP39163.1"/>
    </source>
</evidence>
<dbReference type="AlphaFoldDB" id="A0A4R2PT49"/>
<sequence length="67" mass="7086">MGLDLGASGYEFGADRWCAELHHFTDVAGLEELGEGSDEADRADHVGVDYVDGSVQEVGLGHVLRGP</sequence>